<sequence length="312" mass="35583">MTEFLPGQGTQSHWRTQIHNQLRLLSLLVLPSKNRAHILYEIMSTGNLLNEKSLFLNYGYWRDSPETLDAACEAMAKLVAETARVSRGDRVLDVGFGFGDQDMYWMKHFEPRQIVGLNVTEMQVDIARRRVAERGLSDRIDLRVGSATEIGFEPASFDKVLAVECAFHFQTRERFLEEAFRVLRPGGRIAMADMTVFPFEGPPTVATKLSHFMVRSLQQICKENMVSRHVLRDMMTRIGFQDVEITVIHDDVVMPFSRYIVKRVQDDEIKRRLPAFSRALTLKGAQVTLEGKHPERGLEYVLISATKPLAAA</sequence>
<evidence type="ECO:0000313" key="6">
    <source>
        <dbReference type="Proteomes" id="UP000002139"/>
    </source>
</evidence>
<dbReference type="Proteomes" id="UP000002139">
    <property type="component" value="Chromosome"/>
</dbReference>
<dbReference type="RefSeq" id="WP_012236765.1">
    <property type="nucleotide sequence ID" value="NC_010162.1"/>
</dbReference>
<keyword evidence="3" id="KW-0949">S-adenosyl-L-methionine</keyword>
<organism evidence="5 6">
    <name type="scientific">Sorangium cellulosum (strain So ce56)</name>
    <name type="common">Polyangium cellulosum (strain So ce56)</name>
    <dbReference type="NCBI Taxonomy" id="448385"/>
    <lineage>
        <taxon>Bacteria</taxon>
        <taxon>Pseudomonadati</taxon>
        <taxon>Myxococcota</taxon>
        <taxon>Polyangia</taxon>
        <taxon>Polyangiales</taxon>
        <taxon>Polyangiaceae</taxon>
        <taxon>Sorangium</taxon>
    </lineage>
</organism>
<dbReference type="Gene3D" id="3.40.50.150">
    <property type="entry name" value="Vaccinia Virus protein VP39"/>
    <property type="match status" value="1"/>
</dbReference>
<protein>
    <submittedName>
        <fullName evidence="5">Methyltransferase</fullName>
        <ecNumber evidence="5">2.1.1.-</ecNumber>
    </submittedName>
</protein>
<dbReference type="GO" id="GO:0032259">
    <property type="term" value="P:methylation"/>
    <property type="evidence" value="ECO:0007669"/>
    <property type="project" value="UniProtKB-KW"/>
</dbReference>
<evidence type="ECO:0000256" key="3">
    <source>
        <dbReference type="ARBA" id="ARBA00022691"/>
    </source>
</evidence>
<dbReference type="SUPFAM" id="SSF53335">
    <property type="entry name" value="S-adenosyl-L-methionine-dependent methyltransferases"/>
    <property type="match status" value="1"/>
</dbReference>
<evidence type="ECO:0000259" key="4">
    <source>
        <dbReference type="Pfam" id="PF08241"/>
    </source>
</evidence>
<dbReference type="PROSITE" id="PS01184">
    <property type="entry name" value="UBIE_2"/>
    <property type="match status" value="1"/>
</dbReference>
<dbReference type="GO" id="GO:0008757">
    <property type="term" value="F:S-adenosylmethionine-dependent methyltransferase activity"/>
    <property type="evidence" value="ECO:0007669"/>
    <property type="project" value="InterPro"/>
</dbReference>
<dbReference type="InterPro" id="IPR023576">
    <property type="entry name" value="UbiE/COQ5_MeTrFase_CS"/>
</dbReference>
<dbReference type="EMBL" id="AM746676">
    <property type="protein sequence ID" value="CAN94295.1"/>
    <property type="molecule type" value="Genomic_DNA"/>
</dbReference>
<reference evidence="5 6" key="1">
    <citation type="journal article" date="2007" name="Nat. Biotechnol.">
        <title>Complete genome sequence of the myxobacterium Sorangium cellulosum.</title>
        <authorList>
            <person name="Schneiker S."/>
            <person name="Perlova O."/>
            <person name="Kaiser O."/>
            <person name="Gerth K."/>
            <person name="Alici A."/>
            <person name="Altmeyer M.O."/>
            <person name="Bartels D."/>
            <person name="Bekel T."/>
            <person name="Beyer S."/>
            <person name="Bode E."/>
            <person name="Bode H.B."/>
            <person name="Bolten C.J."/>
            <person name="Choudhuri J.V."/>
            <person name="Doss S."/>
            <person name="Elnakady Y.A."/>
            <person name="Frank B."/>
            <person name="Gaigalat L."/>
            <person name="Goesmann A."/>
            <person name="Groeger C."/>
            <person name="Gross F."/>
            <person name="Jelsbak L."/>
            <person name="Jelsbak L."/>
            <person name="Kalinowski J."/>
            <person name="Kegler C."/>
            <person name="Knauber T."/>
            <person name="Konietzny S."/>
            <person name="Kopp M."/>
            <person name="Krause L."/>
            <person name="Krug D."/>
            <person name="Linke B."/>
            <person name="Mahmud T."/>
            <person name="Martinez-Arias R."/>
            <person name="McHardy A.C."/>
            <person name="Merai M."/>
            <person name="Meyer F."/>
            <person name="Mormann S."/>
            <person name="Munoz-Dorado J."/>
            <person name="Perez J."/>
            <person name="Pradella S."/>
            <person name="Rachid S."/>
            <person name="Raddatz G."/>
            <person name="Rosenau F."/>
            <person name="Rueckert C."/>
            <person name="Sasse F."/>
            <person name="Scharfe M."/>
            <person name="Schuster S.C."/>
            <person name="Suen G."/>
            <person name="Treuner-Lange A."/>
            <person name="Velicer G.J."/>
            <person name="Vorholter F.-J."/>
            <person name="Weissman K.J."/>
            <person name="Welch R.D."/>
            <person name="Wenzel S.C."/>
            <person name="Whitworth D.E."/>
            <person name="Wilhelm S."/>
            <person name="Wittmann C."/>
            <person name="Bloecker H."/>
            <person name="Puehler A."/>
            <person name="Mueller R."/>
        </authorList>
    </citation>
    <scope>NUCLEOTIDE SEQUENCE [LARGE SCALE GENOMIC DNA]</scope>
    <source>
        <strain evidence="6">So ce56</strain>
    </source>
</reference>
<dbReference type="KEGG" id="scl:sce4132"/>
<feature type="domain" description="Methyltransferase type 11" evidence="4">
    <location>
        <begin position="92"/>
        <end position="190"/>
    </location>
</feature>
<dbReference type="EC" id="2.1.1.-" evidence="5"/>
<dbReference type="BioCyc" id="SCEL448385:SCE_RS21245-MONOMER"/>
<dbReference type="InterPro" id="IPR050447">
    <property type="entry name" value="Erg6_SMT_methyltransf"/>
</dbReference>
<keyword evidence="1 5" id="KW-0489">Methyltransferase</keyword>
<evidence type="ECO:0000256" key="1">
    <source>
        <dbReference type="ARBA" id="ARBA00022603"/>
    </source>
</evidence>
<dbReference type="AlphaFoldDB" id="A9EW76"/>
<dbReference type="eggNOG" id="COG2230">
    <property type="taxonomic scope" value="Bacteria"/>
</dbReference>
<keyword evidence="6" id="KW-1185">Reference proteome</keyword>
<proteinExistence type="predicted"/>
<dbReference type="PANTHER" id="PTHR44068:SF11">
    <property type="entry name" value="GERANYL DIPHOSPHATE 2-C-METHYLTRANSFERASE"/>
    <property type="match status" value="1"/>
</dbReference>
<dbReference type="HOGENOM" id="CLU_039068_6_0_7"/>
<gene>
    <name evidence="5" type="primary">chiG</name>
    <name evidence="5" type="ordered locus">sce4132</name>
</gene>
<dbReference type="InterPro" id="IPR029063">
    <property type="entry name" value="SAM-dependent_MTases_sf"/>
</dbReference>
<dbReference type="InterPro" id="IPR013216">
    <property type="entry name" value="Methyltransf_11"/>
</dbReference>
<dbReference type="STRING" id="448385.sce4132"/>
<dbReference type="PANTHER" id="PTHR44068">
    <property type="entry name" value="ZGC:194242"/>
    <property type="match status" value="1"/>
</dbReference>
<name>A9EW76_SORC5</name>
<evidence type="ECO:0000256" key="2">
    <source>
        <dbReference type="ARBA" id="ARBA00022679"/>
    </source>
</evidence>
<keyword evidence="2 5" id="KW-0808">Transferase</keyword>
<evidence type="ECO:0000313" key="5">
    <source>
        <dbReference type="EMBL" id="CAN94295.1"/>
    </source>
</evidence>
<dbReference type="CDD" id="cd02440">
    <property type="entry name" value="AdoMet_MTases"/>
    <property type="match status" value="1"/>
</dbReference>
<dbReference type="OrthoDB" id="9789575at2"/>
<dbReference type="Pfam" id="PF08241">
    <property type="entry name" value="Methyltransf_11"/>
    <property type="match status" value="1"/>
</dbReference>
<accession>A9EW76</accession>